<proteinExistence type="predicted"/>
<dbReference type="AlphaFoldDB" id="A0A5D4HD84"/>
<evidence type="ECO:0000313" key="2">
    <source>
        <dbReference type="EMBL" id="TYR37759.1"/>
    </source>
</evidence>
<feature type="domain" description="DUF5017" evidence="1">
    <location>
        <begin position="15"/>
        <end position="194"/>
    </location>
</feature>
<dbReference type="InterPro" id="IPR032185">
    <property type="entry name" value="DUF5017"/>
</dbReference>
<dbReference type="RefSeq" id="WP_148917224.1">
    <property type="nucleotide sequence ID" value="NZ_VTAV01000001.1"/>
</dbReference>
<evidence type="ECO:0000313" key="3">
    <source>
        <dbReference type="Proteomes" id="UP000322362"/>
    </source>
</evidence>
<protein>
    <submittedName>
        <fullName evidence="2">DUF5017 domain-containing protein</fullName>
    </submittedName>
</protein>
<dbReference type="EMBL" id="VTAV01000001">
    <property type="protein sequence ID" value="TYR37759.1"/>
    <property type="molecule type" value="Genomic_DNA"/>
</dbReference>
<organism evidence="2 3">
    <name type="scientific">Sphingobacterium phlebotomi</name>
    <dbReference type="NCBI Taxonomy" id="2605433"/>
    <lineage>
        <taxon>Bacteria</taxon>
        <taxon>Pseudomonadati</taxon>
        <taxon>Bacteroidota</taxon>
        <taxon>Sphingobacteriia</taxon>
        <taxon>Sphingobacteriales</taxon>
        <taxon>Sphingobacteriaceae</taxon>
        <taxon>Sphingobacterium</taxon>
    </lineage>
</organism>
<comment type="caution">
    <text evidence="2">The sequence shown here is derived from an EMBL/GenBank/DDBJ whole genome shotgun (WGS) entry which is preliminary data.</text>
</comment>
<dbReference type="Pfam" id="PF16409">
    <property type="entry name" value="DUF5017"/>
    <property type="match status" value="1"/>
</dbReference>
<dbReference type="Proteomes" id="UP000322362">
    <property type="component" value="Unassembled WGS sequence"/>
</dbReference>
<keyword evidence="3" id="KW-1185">Reference proteome</keyword>
<reference evidence="2 3" key="1">
    <citation type="submission" date="2019-08" db="EMBL/GenBank/DDBJ databases">
        <title>Phlebobacter frassis gen. nov. sp. nov., a new member of family Sphingobacteriaceae isolated from sand fly rearing media.</title>
        <authorList>
            <person name="Kakumanu M.L."/>
            <person name="Marayati B.F."/>
            <person name="Wada-Katsumata A."/>
            <person name="Wasserberg G."/>
            <person name="Schal C."/>
            <person name="Apperson C.S."/>
            <person name="Ponnusamy L."/>
        </authorList>
    </citation>
    <scope>NUCLEOTIDE SEQUENCE [LARGE SCALE GENOMIC DNA]</scope>
    <source>
        <strain evidence="2 3">SSI9</strain>
    </source>
</reference>
<evidence type="ECO:0000259" key="1">
    <source>
        <dbReference type="Pfam" id="PF16409"/>
    </source>
</evidence>
<gene>
    <name evidence="2" type="ORF">FXV77_00235</name>
</gene>
<sequence length="300" mass="33417">MKRIYIILLACVLWSCSKEIKLESPDFDVWVEKDTYNVGDTVTFNFSGRAENVTFYSGKDGENYQFRNRTTVEGVVPKLSFTSVYGSGTQYDNLRVMTTTNLEAYTNEAVLEAEWQDISDRAIWHTAPGQTISSGDIDLSDLLENDKPFFVAFKHVGYTDTKPVGNRLIQKFHVTAELPDGTSSVVTTLLTADWSLFDIKNAARNWALNFSASVPDLRLVGGGANEPEIEDWAITKPLYFNKVTPDIGKPIQYISGNVLSHYNFSAYDEPGTYTVVFVASNANADGQVSVVKQLEITIDP</sequence>
<name>A0A5D4HD84_9SPHI</name>
<accession>A0A5D4HD84</accession>